<gene>
    <name evidence="2" type="ORF">LXD69_17465</name>
</gene>
<keyword evidence="3" id="KW-1185">Reference proteome</keyword>
<evidence type="ECO:0000313" key="2">
    <source>
        <dbReference type="EMBL" id="UOX33810.1"/>
    </source>
</evidence>
<dbReference type="PROSITE" id="PS51257">
    <property type="entry name" value="PROKAR_LIPOPROTEIN"/>
    <property type="match status" value="1"/>
</dbReference>
<accession>A0ABY4HLQ7</accession>
<feature type="transmembrane region" description="Helical" evidence="1">
    <location>
        <begin position="118"/>
        <end position="140"/>
    </location>
</feature>
<reference evidence="2" key="1">
    <citation type="submission" date="2021-12" db="EMBL/GenBank/DDBJ databases">
        <authorList>
            <person name="Cha I.-T."/>
            <person name="Lee K.-E."/>
            <person name="Park S.-J."/>
        </authorList>
    </citation>
    <scope>NUCLEOTIDE SEQUENCE</scope>
    <source>
        <strain evidence="2">YSM-43</strain>
    </source>
</reference>
<reference evidence="2" key="2">
    <citation type="submission" date="2022-04" db="EMBL/GenBank/DDBJ databases">
        <title>Complete Genome Sequence of Flavobacterium sediminilitoris YSM-43, Isolated from a Tidal Sediment.</title>
        <authorList>
            <person name="Lee P.A."/>
        </authorList>
    </citation>
    <scope>NUCLEOTIDE SEQUENCE</scope>
    <source>
        <strain evidence="2">YSM-43</strain>
    </source>
</reference>
<evidence type="ECO:0000256" key="1">
    <source>
        <dbReference type="SAM" id="Phobius"/>
    </source>
</evidence>
<protein>
    <submittedName>
        <fullName evidence="2">Uncharacterized protein</fullName>
    </submittedName>
</protein>
<dbReference type="Proteomes" id="UP000830454">
    <property type="component" value="Chromosome"/>
</dbReference>
<proteinExistence type="predicted"/>
<keyword evidence="1" id="KW-0812">Transmembrane</keyword>
<keyword evidence="1" id="KW-0472">Membrane</keyword>
<evidence type="ECO:0000313" key="3">
    <source>
        <dbReference type="Proteomes" id="UP000830454"/>
    </source>
</evidence>
<sequence length="142" mass="17370">MLKKKIPFNIVFAFLFLGCLSTNFICKTYTYIVSTKYEGKIIDFSGPYTTIYPIIEILDENNNKQILKNEEWFYFFQDDQLKWYEKDLNKRVTVLYNKSRGRYEYVTFLNYWITIRDLLIWFCVLFFGVIFIEIFQIVIFRD</sequence>
<name>A0ABY4HLQ7_9FLAO</name>
<organism evidence="2 3">
    <name type="scientific">Flavobacterium sediminilitoris</name>
    <dbReference type="NCBI Taxonomy" id="2024526"/>
    <lineage>
        <taxon>Bacteria</taxon>
        <taxon>Pseudomonadati</taxon>
        <taxon>Bacteroidota</taxon>
        <taxon>Flavobacteriia</taxon>
        <taxon>Flavobacteriales</taxon>
        <taxon>Flavobacteriaceae</taxon>
        <taxon>Flavobacterium</taxon>
    </lineage>
</organism>
<dbReference type="EMBL" id="CP090145">
    <property type="protein sequence ID" value="UOX33810.1"/>
    <property type="molecule type" value="Genomic_DNA"/>
</dbReference>
<dbReference type="RefSeq" id="WP_246916350.1">
    <property type="nucleotide sequence ID" value="NZ_CP090145.1"/>
</dbReference>
<keyword evidence="1" id="KW-1133">Transmembrane helix</keyword>